<feature type="transmembrane region" description="Helical" evidence="12">
    <location>
        <begin position="21"/>
        <end position="44"/>
    </location>
</feature>
<evidence type="ECO:0000256" key="9">
    <source>
        <dbReference type="ARBA" id="ARBA00032370"/>
    </source>
</evidence>
<feature type="transmembrane region" description="Helical" evidence="12">
    <location>
        <begin position="125"/>
        <end position="142"/>
    </location>
</feature>
<dbReference type="EC" id="2.4.99.28" evidence="10"/>
<keyword evidence="7 12" id="KW-1133">Transmembrane helix</keyword>
<keyword evidence="6" id="KW-0573">Peptidoglycan synthesis</keyword>
<dbReference type="PANTHER" id="PTHR30474">
    <property type="entry name" value="CELL CYCLE PROTEIN"/>
    <property type="match status" value="1"/>
</dbReference>
<evidence type="ECO:0000256" key="10">
    <source>
        <dbReference type="ARBA" id="ARBA00044770"/>
    </source>
</evidence>
<feature type="transmembrane region" description="Helical" evidence="12">
    <location>
        <begin position="312"/>
        <end position="334"/>
    </location>
</feature>
<evidence type="ECO:0000256" key="2">
    <source>
        <dbReference type="ARBA" id="ARBA00022676"/>
    </source>
</evidence>
<dbReference type="PANTHER" id="PTHR30474:SF2">
    <property type="entry name" value="PEPTIDOGLYCAN GLYCOSYLTRANSFERASE FTSW-RELATED"/>
    <property type="match status" value="1"/>
</dbReference>
<feature type="transmembrane region" description="Helical" evidence="12">
    <location>
        <begin position="82"/>
        <end position="104"/>
    </location>
</feature>
<name>A0A382C8Q6_9ZZZZ</name>
<dbReference type="GO" id="GO:0032153">
    <property type="term" value="C:cell division site"/>
    <property type="evidence" value="ECO:0007669"/>
    <property type="project" value="TreeGrafter"/>
</dbReference>
<dbReference type="AlphaFoldDB" id="A0A382C8Q6"/>
<keyword evidence="3" id="KW-0808">Transferase</keyword>
<dbReference type="GO" id="GO:0008360">
    <property type="term" value="P:regulation of cell shape"/>
    <property type="evidence" value="ECO:0007669"/>
    <property type="project" value="UniProtKB-KW"/>
</dbReference>
<evidence type="ECO:0000256" key="5">
    <source>
        <dbReference type="ARBA" id="ARBA00022960"/>
    </source>
</evidence>
<evidence type="ECO:0000256" key="4">
    <source>
        <dbReference type="ARBA" id="ARBA00022692"/>
    </source>
</evidence>
<sequence length="373" mass="42580">MVDNNIIYNSYYSWWKNIDKFILFLILSLFFLGLFFSLASTSLIASDKLNTNSYYFFVKHLIITLLAFTILIIFSFFEKNRLLNICLILFIIFFISLVLVPFIGVEIKGSKRWMDPNILPRFQPIELLKPFFIVLIASILSINRKKKIYFNYFLSALIVIPIILLLISQPDIGQTFLIVMTWLSLIFISSVNLIIFFSFFIFIFSVLSYLVFFIEKFEYIKNRLLSFFEPGSGNNYQSEKASEAIINGGFFGQGIGEGTLNSEIPEAHTDYIVAVISEEFGVIIVIAIMLIYLILAYKVIKKIGEEKDNKIKLILLGSISLILLQTFVHIGVNIRILPTTGMTLPFLSYGGSSIISTAILSGIILNLTKRKIN</sequence>
<dbReference type="GO" id="GO:0051301">
    <property type="term" value="P:cell division"/>
    <property type="evidence" value="ECO:0007669"/>
    <property type="project" value="InterPro"/>
</dbReference>
<accession>A0A382C8Q6</accession>
<dbReference type="GO" id="GO:0005886">
    <property type="term" value="C:plasma membrane"/>
    <property type="evidence" value="ECO:0007669"/>
    <property type="project" value="TreeGrafter"/>
</dbReference>
<organism evidence="13">
    <name type="scientific">marine metagenome</name>
    <dbReference type="NCBI Taxonomy" id="408172"/>
    <lineage>
        <taxon>unclassified sequences</taxon>
        <taxon>metagenomes</taxon>
        <taxon>ecological metagenomes</taxon>
    </lineage>
</organism>
<feature type="transmembrane region" description="Helical" evidence="12">
    <location>
        <begin position="280"/>
        <end position="300"/>
    </location>
</feature>
<comment type="catalytic activity">
    <reaction evidence="11">
        <text>[GlcNAc-(1-&gt;4)-Mur2Ac(oyl-L-Ala-gamma-D-Glu-L-Lys-D-Ala-D-Ala)](n)-di-trans,octa-cis-undecaprenyl diphosphate + beta-D-GlcNAc-(1-&gt;4)-Mur2Ac(oyl-L-Ala-gamma-D-Glu-L-Lys-D-Ala-D-Ala)-di-trans,octa-cis-undecaprenyl diphosphate = [GlcNAc-(1-&gt;4)-Mur2Ac(oyl-L-Ala-gamma-D-Glu-L-Lys-D-Ala-D-Ala)](n+1)-di-trans,octa-cis-undecaprenyl diphosphate + di-trans,octa-cis-undecaprenyl diphosphate + H(+)</text>
        <dbReference type="Rhea" id="RHEA:23708"/>
        <dbReference type="Rhea" id="RHEA-COMP:9602"/>
        <dbReference type="Rhea" id="RHEA-COMP:9603"/>
        <dbReference type="ChEBI" id="CHEBI:15378"/>
        <dbReference type="ChEBI" id="CHEBI:58405"/>
        <dbReference type="ChEBI" id="CHEBI:60033"/>
        <dbReference type="ChEBI" id="CHEBI:78435"/>
        <dbReference type="EC" id="2.4.99.28"/>
    </reaction>
</comment>
<protein>
    <recommendedName>
        <fullName evidence="10">peptidoglycan glycosyltransferase</fullName>
        <ecNumber evidence="10">2.4.99.28</ecNumber>
    </recommendedName>
    <alternativeName>
        <fullName evidence="9">Peptidoglycan polymerase</fullName>
    </alternativeName>
</protein>
<feature type="transmembrane region" description="Helical" evidence="12">
    <location>
        <begin position="148"/>
        <end position="167"/>
    </location>
</feature>
<evidence type="ECO:0000256" key="7">
    <source>
        <dbReference type="ARBA" id="ARBA00022989"/>
    </source>
</evidence>
<dbReference type="GO" id="GO:0015648">
    <property type="term" value="F:lipid-linked peptidoglycan transporter activity"/>
    <property type="evidence" value="ECO:0007669"/>
    <property type="project" value="TreeGrafter"/>
</dbReference>
<dbReference type="InterPro" id="IPR001182">
    <property type="entry name" value="FtsW/RodA"/>
</dbReference>
<feature type="transmembrane region" description="Helical" evidence="12">
    <location>
        <begin position="179"/>
        <end position="212"/>
    </location>
</feature>
<dbReference type="EMBL" id="UINC01033344">
    <property type="protein sequence ID" value="SVB22488.1"/>
    <property type="molecule type" value="Genomic_DNA"/>
</dbReference>
<feature type="transmembrane region" description="Helical" evidence="12">
    <location>
        <begin position="346"/>
        <end position="367"/>
    </location>
</feature>
<evidence type="ECO:0000256" key="3">
    <source>
        <dbReference type="ARBA" id="ARBA00022679"/>
    </source>
</evidence>
<feature type="transmembrane region" description="Helical" evidence="12">
    <location>
        <begin position="56"/>
        <end position="76"/>
    </location>
</feature>
<proteinExistence type="predicted"/>
<reference evidence="13" key="1">
    <citation type="submission" date="2018-05" db="EMBL/GenBank/DDBJ databases">
        <authorList>
            <person name="Lanie J.A."/>
            <person name="Ng W.-L."/>
            <person name="Kazmierczak K.M."/>
            <person name="Andrzejewski T.M."/>
            <person name="Davidsen T.M."/>
            <person name="Wayne K.J."/>
            <person name="Tettelin H."/>
            <person name="Glass J.I."/>
            <person name="Rusch D."/>
            <person name="Podicherti R."/>
            <person name="Tsui H.-C.T."/>
            <person name="Winkler M.E."/>
        </authorList>
    </citation>
    <scope>NUCLEOTIDE SEQUENCE</scope>
</reference>
<evidence type="ECO:0000256" key="11">
    <source>
        <dbReference type="ARBA" id="ARBA00049902"/>
    </source>
</evidence>
<evidence type="ECO:0000256" key="1">
    <source>
        <dbReference type="ARBA" id="ARBA00004141"/>
    </source>
</evidence>
<dbReference type="Pfam" id="PF01098">
    <property type="entry name" value="FTSW_RODA_SPOVE"/>
    <property type="match status" value="1"/>
</dbReference>
<dbReference type="GO" id="GO:0008955">
    <property type="term" value="F:peptidoglycan glycosyltransferase activity"/>
    <property type="evidence" value="ECO:0007669"/>
    <property type="project" value="UniProtKB-EC"/>
</dbReference>
<comment type="subcellular location">
    <subcellularLocation>
        <location evidence="1">Membrane</location>
        <topology evidence="1">Multi-pass membrane protein</topology>
    </subcellularLocation>
</comment>
<evidence type="ECO:0000256" key="12">
    <source>
        <dbReference type="SAM" id="Phobius"/>
    </source>
</evidence>
<keyword evidence="2" id="KW-0328">Glycosyltransferase</keyword>
<evidence type="ECO:0000256" key="8">
    <source>
        <dbReference type="ARBA" id="ARBA00023136"/>
    </source>
</evidence>
<keyword evidence="8 12" id="KW-0472">Membrane</keyword>
<keyword evidence="5" id="KW-0133">Cell shape</keyword>
<evidence type="ECO:0000256" key="6">
    <source>
        <dbReference type="ARBA" id="ARBA00022984"/>
    </source>
</evidence>
<gene>
    <name evidence="13" type="ORF">METZ01_LOCUS175342</name>
</gene>
<keyword evidence="4 12" id="KW-0812">Transmembrane</keyword>
<evidence type="ECO:0000313" key="13">
    <source>
        <dbReference type="EMBL" id="SVB22488.1"/>
    </source>
</evidence>
<dbReference type="GO" id="GO:0009252">
    <property type="term" value="P:peptidoglycan biosynthetic process"/>
    <property type="evidence" value="ECO:0007669"/>
    <property type="project" value="UniProtKB-KW"/>
</dbReference>